<evidence type="ECO:0000313" key="12">
    <source>
        <dbReference type="Proteomes" id="UP000886852"/>
    </source>
</evidence>
<feature type="transmembrane region" description="Helical" evidence="10">
    <location>
        <begin position="162"/>
        <end position="185"/>
    </location>
</feature>
<feature type="transmembrane region" description="Helical" evidence="10">
    <location>
        <begin position="383"/>
        <end position="407"/>
    </location>
</feature>
<feature type="transmembrane region" description="Helical" evidence="10">
    <location>
        <begin position="12"/>
        <end position="33"/>
    </location>
</feature>
<dbReference type="InterPro" id="IPR048279">
    <property type="entry name" value="MdtK-like"/>
</dbReference>
<feature type="transmembrane region" description="Helical" evidence="10">
    <location>
        <begin position="275"/>
        <end position="297"/>
    </location>
</feature>
<reference evidence="11" key="1">
    <citation type="submission" date="2020-10" db="EMBL/GenBank/DDBJ databases">
        <authorList>
            <person name="Gilroy R."/>
        </authorList>
    </citation>
    <scope>NUCLEOTIDE SEQUENCE</scope>
    <source>
        <strain evidence="11">ChiHjej12B11-7776</strain>
    </source>
</reference>
<feature type="transmembrane region" description="Helical" evidence="10">
    <location>
        <begin position="318"/>
        <end position="344"/>
    </location>
</feature>
<evidence type="ECO:0000256" key="10">
    <source>
        <dbReference type="SAM" id="Phobius"/>
    </source>
</evidence>
<keyword evidence="6 10" id="KW-0812">Transmembrane</keyword>
<dbReference type="EMBL" id="DVOC01000036">
    <property type="protein sequence ID" value="HIU90773.1"/>
    <property type="molecule type" value="Genomic_DNA"/>
</dbReference>
<keyword evidence="8 10" id="KW-0472">Membrane</keyword>
<dbReference type="GO" id="GO:0005886">
    <property type="term" value="C:plasma membrane"/>
    <property type="evidence" value="ECO:0007669"/>
    <property type="project" value="UniProtKB-SubCell"/>
</dbReference>
<keyword evidence="9" id="KW-0046">Antibiotic resistance</keyword>
<dbReference type="GO" id="GO:0046677">
    <property type="term" value="P:response to antibiotic"/>
    <property type="evidence" value="ECO:0007669"/>
    <property type="project" value="UniProtKB-KW"/>
</dbReference>
<keyword evidence="4" id="KW-0813">Transport</keyword>
<dbReference type="InterPro" id="IPR051327">
    <property type="entry name" value="MATE_MepA_subfamily"/>
</dbReference>
<comment type="caution">
    <text evidence="11">The sequence shown here is derived from an EMBL/GenBank/DDBJ whole genome shotgun (WGS) entry which is preliminary data.</text>
</comment>
<dbReference type="InterPro" id="IPR045070">
    <property type="entry name" value="MATE_MepA-like"/>
</dbReference>
<evidence type="ECO:0000256" key="2">
    <source>
        <dbReference type="ARBA" id="ARBA00008417"/>
    </source>
</evidence>
<proteinExistence type="inferred from homology"/>
<name>A0A9D1SPB1_9BACT</name>
<feature type="transmembrane region" description="Helical" evidence="10">
    <location>
        <begin position="87"/>
        <end position="113"/>
    </location>
</feature>
<evidence type="ECO:0000256" key="4">
    <source>
        <dbReference type="ARBA" id="ARBA00022448"/>
    </source>
</evidence>
<keyword evidence="5" id="KW-1003">Cell membrane</keyword>
<dbReference type="GO" id="GO:0042910">
    <property type="term" value="F:xenobiotic transmembrane transporter activity"/>
    <property type="evidence" value="ECO:0007669"/>
    <property type="project" value="InterPro"/>
</dbReference>
<feature type="transmembrane region" description="Helical" evidence="10">
    <location>
        <begin position="191"/>
        <end position="213"/>
    </location>
</feature>
<dbReference type="GO" id="GO:0015297">
    <property type="term" value="F:antiporter activity"/>
    <property type="evidence" value="ECO:0007669"/>
    <property type="project" value="InterPro"/>
</dbReference>
<evidence type="ECO:0000256" key="1">
    <source>
        <dbReference type="ARBA" id="ARBA00004651"/>
    </source>
</evidence>
<evidence type="ECO:0000313" key="11">
    <source>
        <dbReference type="EMBL" id="HIU90773.1"/>
    </source>
</evidence>
<evidence type="ECO:0000256" key="6">
    <source>
        <dbReference type="ARBA" id="ARBA00022692"/>
    </source>
</evidence>
<dbReference type="Proteomes" id="UP000886852">
    <property type="component" value="Unassembled WGS sequence"/>
</dbReference>
<dbReference type="InterPro" id="IPR002528">
    <property type="entry name" value="MATE_fam"/>
</dbReference>
<evidence type="ECO:0000256" key="3">
    <source>
        <dbReference type="ARBA" id="ARBA00022106"/>
    </source>
</evidence>
<dbReference type="AlphaFoldDB" id="A0A9D1SPB1"/>
<dbReference type="PIRSF" id="PIRSF006603">
    <property type="entry name" value="DinF"/>
    <property type="match status" value="1"/>
</dbReference>
<evidence type="ECO:0000256" key="9">
    <source>
        <dbReference type="ARBA" id="ARBA00023251"/>
    </source>
</evidence>
<protein>
    <recommendedName>
        <fullName evidence="3">Multidrug export protein MepA</fullName>
    </recommendedName>
</protein>
<dbReference type="PANTHER" id="PTHR43823">
    <property type="entry name" value="SPORULATION PROTEIN YKVU"/>
    <property type="match status" value="1"/>
</dbReference>
<gene>
    <name evidence="11" type="ORF">IAC72_01980</name>
</gene>
<feature type="transmembrane region" description="Helical" evidence="10">
    <location>
        <begin position="413"/>
        <end position="434"/>
    </location>
</feature>
<reference evidence="11" key="2">
    <citation type="journal article" date="2021" name="PeerJ">
        <title>Extensive microbial diversity within the chicken gut microbiome revealed by metagenomics and culture.</title>
        <authorList>
            <person name="Gilroy R."/>
            <person name="Ravi A."/>
            <person name="Getino M."/>
            <person name="Pursley I."/>
            <person name="Horton D.L."/>
            <person name="Alikhan N.F."/>
            <person name="Baker D."/>
            <person name="Gharbi K."/>
            <person name="Hall N."/>
            <person name="Watson M."/>
            <person name="Adriaenssens E.M."/>
            <person name="Foster-Nyarko E."/>
            <person name="Jarju S."/>
            <person name="Secka A."/>
            <person name="Antonio M."/>
            <person name="Oren A."/>
            <person name="Chaudhuri R.R."/>
            <person name="La Ragione R."/>
            <person name="Hildebrand F."/>
            <person name="Pallen M.J."/>
        </authorList>
    </citation>
    <scope>NUCLEOTIDE SEQUENCE</scope>
    <source>
        <strain evidence="11">ChiHjej12B11-7776</strain>
    </source>
</reference>
<evidence type="ECO:0000256" key="7">
    <source>
        <dbReference type="ARBA" id="ARBA00022989"/>
    </source>
</evidence>
<dbReference type="CDD" id="cd13143">
    <property type="entry name" value="MATE_MepA_like"/>
    <property type="match status" value="1"/>
</dbReference>
<feature type="transmembrane region" description="Helical" evidence="10">
    <location>
        <begin position="356"/>
        <end position="376"/>
    </location>
</feature>
<evidence type="ECO:0000256" key="5">
    <source>
        <dbReference type="ARBA" id="ARBA00022475"/>
    </source>
</evidence>
<organism evidence="11 12">
    <name type="scientific">Candidatus Fimimonas merdipullorum</name>
    <dbReference type="NCBI Taxonomy" id="2840822"/>
    <lineage>
        <taxon>Bacteria</taxon>
        <taxon>Pseudomonadati</taxon>
        <taxon>Myxococcota</taxon>
        <taxon>Myxococcia</taxon>
        <taxon>Myxococcales</taxon>
        <taxon>Cystobacterineae</taxon>
        <taxon>Myxococcaceae</taxon>
        <taxon>Myxococcaceae incertae sedis</taxon>
        <taxon>Candidatus Fimimonas</taxon>
    </lineage>
</organism>
<dbReference type="PANTHER" id="PTHR43823:SF3">
    <property type="entry name" value="MULTIDRUG EXPORT PROTEIN MEPA"/>
    <property type="match status" value="1"/>
</dbReference>
<keyword evidence="7 10" id="KW-1133">Transmembrane helix</keyword>
<sequence length="450" mass="48603">MIHLSENFTYRKLLRFALAPALMMICVSVYSIVDGIFVSNFVGQDAFTAVNLVFPYIMILGAVGFMFGAGGAAIVSKTLGESKNQLANQYFTLITVVTAGSGVVLAVAGILLLRPVMQWTGTSEQVMPLCVEYGTIILCALPCFMLQNMFQSFFSTAQKPRLGFVFTIASGLANVVLDALLVAVFKVGLKGAAIATAASQCVGGIAPVIYFACKNGSLLRYVKFRWYGRVILKTCTNGSSELVGNIAASVVSMLYNKQLLKLVGDEGVDAYGIMLYVQFVFVAIFIGYCLAVTPVVGYNYGAQNRAELQSLLGKSFRIIGVTSLVMTGLCFALARPLALLFVSGNAELCDMTQHGMYLYSICFLLAGFNMFGSAFFTALNNGLVSAVLSFSRTLVFQILCIYVLPLFFGLDGIWISTAVAEALSLVLMVAMFICNNKKYGYFSRKVKADA</sequence>
<feature type="transmembrane region" description="Helical" evidence="10">
    <location>
        <begin position="133"/>
        <end position="150"/>
    </location>
</feature>
<feature type="transmembrane region" description="Helical" evidence="10">
    <location>
        <begin position="53"/>
        <end position="75"/>
    </location>
</feature>
<accession>A0A9D1SPB1</accession>
<dbReference type="Pfam" id="PF01554">
    <property type="entry name" value="MatE"/>
    <property type="match status" value="2"/>
</dbReference>
<comment type="similarity">
    <text evidence="2">Belongs to the multi antimicrobial extrusion (MATE) (TC 2.A.66.1) family. MepA subfamily.</text>
</comment>
<comment type="subcellular location">
    <subcellularLocation>
        <location evidence="1">Cell membrane</location>
        <topology evidence="1">Multi-pass membrane protein</topology>
    </subcellularLocation>
</comment>
<evidence type="ECO:0000256" key="8">
    <source>
        <dbReference type="ARBA" id="ARBA00023136"/>
    </source>
</evidence>